<keyword evidence="1" id="KW-0863">Zinc-finger</keyword>
<dbReference type="InterPro" id="IPR021109">
    <property type="entry name" value="Peptidase_aspartic_dom_sf"/>
</dbReference>
<dbReference type="Pfam" id="PF00078">
    <property type="entry name" value="RVT_1"/>
    <property type="match status" value="1"/>
</dbReference>
<dbReference type="AlphaFoldDB" id="A0A5B6X4T4"/>
<keyword evidence="1" id="KW-0479">Metal-binding</keyword>
<sequence>MCKRFEDGLNEDIRLLVGILEIKEFVVLVDRACKAEALGKDKRKAESEARDMRKRFQTPKRFRDDQSHFRDNVGHLNRNRAGSQRSSKTPVTSVASVGNVQTERPECKHCGKRHSGSCRLNNRACFRCGSLDHFIRDCPEFVEPETIQNLRSDNVHVRGRPSKNVRNVSCSQRTMRENVVRSEARAPARAYAIRAREEASSPDVITGTFTLYDTSVIALVDPGSAHSYICMNLVFNKTLPVESTEFAIKVSNPLGKSVLVDKVCKDCPLMFRDICFPADLMLLPFDEFEIILGMDWLFMHDAVVNCKRKTIIVRVESNDLNGLPAVISILKAQSYVKKGCKAYFAYVIDSKMSERKIDSVPIVCEFSNVFPEELPGLPLIREVEFGIELMPGTTPISIAPYRMEPIELKELKSQLQELTERGFTRPSFSPWGAPVLFVKKKDGTMRMCIDYRQLNKVTIKNKYTLPRIDDLFDQLKGATRVKDSDIPKTAFRTRYGHYEFLVMPFGLTNAPTVFMDLMKRIFRLYLDRFVMVFIDNILIYSRDENEHAEHLRIVLQTLREKKLYVKFSKCEFWLHEFSFLGHIVSASGI</sequence>
<dbReference type="PANTHER" id="PTHR24559:SF444">
    <property type="entry name" value="REVERSE TRANSCRIPTASE DOMAIN-CONTAINING PROTEIN"/>
    <property type="match status" value="1"/>
</dbReference>
<proteinExistence type="predicted"/>
<dbReference type="PANTHER" id="PTHR24559">
    <property type="entry name" value="TRANSPOSON TY3-I GAG-POL POLYPROTEIN"/>
    <property type="match status" value="1"/>
</dbReference>
<dbReference type="FunFam" id="3.10.10.10:FF:000002">
    <property type="entry name" value="Retrovirus-related Pol polyprotein from transposon 17.6-like protein"/>
    <property type="match status" value="1"/>
</dbReference>
<dbReference type="Pfam" id="PF08284">
    <property type="entry name" value="RVP_2"/>
    <property type="match status" value="1"/>
</dbReference>
<feature type="region of interest" description="Disordered" evidence="2">
    <location>
        <begin position="43"/>
        <end position="97"/>
    </location>
</feature>
<dbReference type="CDD" id="cd00303">
    <property type="entry name" value="retropepsin_like"/>
    <property type="match status" value="1"/>
</dbReference>
<dbReference type="InterPro" id="IPR053134">
    <property type="entry name" value="RNA-dir_DNA_polymerase"/>
</dbReference>
<organism evidence="4 5">
    <name type="scientific">Gossypium australe</name>
    <dbReference type="NCBI Taxonomy" id="47621"/>
    <lineage>
        <taxon>Eukaryota</taxon>
        <taxon>Viridiplantae</taxon>
        <taxon>Streptophyta</taxon>
        <taxon>Embryophyta</taxon>
        <taxon>Tracheophyta</taxon>
        <taxon>Spermatophyta</taxon>
        <taxon>Magnoliopsida</taxon>
        <taxon>eudicotyledons</taxon>
        <taxon>Gunneridae</taxon>
        <taxon>Pentapetalae</taxon>
        <taxon>rosids</taxon>
        <taxon>malvids</taxon>
        <taxon>Malvales</taxon>
        <taxon>Malvaceae</taxon>
        <taxon>Malvoideae</taxon>
        <taxon>Gossypium</taxon>
    </lineage>
</organism>
<dbReference type="Pfam" id="PF00098">
    <property type="entry name" value="zf-CCHC"/>
    <property type="match status" value="1"/>
</dbReference>
<dbReference type="InterPro" id="IPR043502">
    <property type="entry name" value="DNA/RNA_pol_sf"/>
</dbReference>
<keyword evidence="1" id="KW-0862">Zinc</keyword>
<comment type="caution">
    <text evidence="4">The sequence shown here is derived from an EMBL/GenBank/DDBJ whole genome shotgun (WGS) entry which is preliminary data.</text>
</comment>
<dbReference type="SUPFAM" id="SSF56672">
    <property type="entry name" value="DNA/RNA polymerases"/>
    <property type="match status" value="1"/>
</dbReference>
<evidence type="ECO:0000256" key="1">
    <source>
        <dbReference type="PROSITE-ProRule" id="PRU00047"/>
    </source>
</evidence>
<dbReference type="FunFam" id="3.30.70.270:FF:000003">
    <property type="entry name" value="Transposon Ty3-G Gag-Pol polyprotein"/>
    <property type="match status" value="1"/>
</dbReference>
<dbReference type="InterPro" id="IPR043128">
    <property type="entry name" value="Rev_trsase/Diguanyl_cyclase"/>
</dbReference>
<dbReference type="GO" id="GO:0008270">
    <property type="term" value="F:zinc ion binding"/>
    <property type="evidence" value="ECO:0007669"/>
    <property type="project" value="UniProtKB-KW"/>
</dbReference>
<dbReference type="Gene3D" id="3.10.10.10">
    <property type="entry name" value="HIV Type 1 Reverse Transcriptase, subunit A, domain 1"/>
    <property type="match status" value="1"/>
</dbReference>
<dbReference type="Gene3D" id="4.10.60.10">
    <property type="entry name" value="Zinc finger, CCHC-type"/>
    <property type="match status" value="1"/>
</dbReference>
<protein>
    <submittedName>
        <fullName evidence="4">DNA/RNA polymerases superfamily protein</fullName>
    </submittedName>
</protein>
<dbReference type="Proteomes" id="UP000325315">
    <property type="component" value="Unassembled WGS sequence"/>
</dbReference>
<keyword evidence="5" id="KW-1185">Reference proteome</keyword>
<dbReference type="Gene3D" id="2.40.70.10">
    <property type="entry name" value="Acid Proteases"/>
    <property type="match status" value="1"/>
</dbReference>
<dbReference type="PROSITE" id="PS50158">
    <property type="entry name" value="ZF_CCHC"/>
    <property type="match status" value="1"/>
</dbReference>
<reference evidence="5" key="1">
    <citation type="journal article" date="2019" name="Plant Biotechnol. J.">
        <title>Genome sequencing of the Australian wild diploid species Gossypium australe highlights disease resistance and delayed gland morphogenesis.</title>
        <authorList>
            <person name="Cai Y."/>
            <person name="Cai X."/>
            <person name="Wang Q."/>
            <person name="Wang P."/>
            <person name="Zhang Y."/>
            <person name="Cai C."/>
            <person name="Xu Y."/>
            <person name="Wang K."/>
            <person name="Zhou Z."/>
            <person name="Wang C."/>
            <person name="Geng S."/>
            <person name="Li B."/>
            <person name="Dong Q."/>
            <person name="Hou Y."/>
            <person name="Wang H."/>
            <person name="Ai P."/>
            <person name="Liu Z."/>
            <person name="Yi F."/>
            <person name="Sun M."/>
            <person name="An G."/>
            <person name="Cheng J."/>
            <person name="Zhang Y."/>
            <person name="Shi Q."/>
            <person name="Xie Y."/>
            <person name="Shi X."/>
            <person name="Chang Y."/>
            <person name="Huang F."/>
            <person name="Chen Y."/>
            <person name="Hong S."/>
            <person name="Mi L."/>
            <person name="Sun Q."/>
            <person name="Zhang L."/>
            <person name="Zhou B."/>
            <person name="Peng R."/>
            <person name="Zhang X."/>
            <person name="Liu F."/>
        </authorList>
    </citation>
    <scope>NUCLEOTIDE SEQUENCE [LARGE SCALE GENOMIC DNA]</scope>
    <source>
        <strain evidence="5">cv. PA1801</strain>
    </source>
</reference>
<evidence type="ECO:0000256" key="2">
    <source>
        <dbReference type="SAM" id="MobiDB-lite"/>
    </source>
</evidence>
<dbReference type="EMBL" id="SMMG02000001">
    <property type="protein sequence ID" value="KAA3487907.1"/>
    <property type="molecule type" value="Genomic_DNA"/>
</dbReference>
<evidence type="ECO:0000313" key="4">
    <source>
        <dbReference type="EMBL" id="KAA3487907.1"/>
    </source>
</evidence>
<feature type="domain" description="CCHC-type" evidence="3">
    <location>
        <begin position="125"/>
        <end position="140"/>
    </location>
</feature>
<gene>
    <name evidence="4" type="ORF">EPI10_031702</name>
</gene>
<dbReference type="CDD" id="cd01647">
    <property type="entry name" value="RT_LTR"/>
    <property type="match status" value="1"/>
</dbReference>
<feature type="compositionally biased region" description="Polar residues" evidence="2">
    <location>
        <begin position="80"/>
        <end position="97"/>
    </location>
</feature>
<evidence type="ECO:0000259" key="3">
    <source>
        <dbReference type="PROSITE" id="PS50158"/>
    </source>
</evidence>
<dbReference type="Gene3D" id="3.30.70.270">
    <property type="match status" value="1"/>
</dbReference>
<feature type="compositionally biased region" description="Basic and acidic residues" evidence="2">
    <location>
        <begin position="61"/>
        <end position="73"/>
    </location>
</feature>
<dbReference type="GO" id="GO:0003676">
    <property type="term" value="F:nucleic acid binding"/>
    <property type="evidence" value="ECO:0007669"/>
    <property type="project" value="InterPro"/>
</dbReference>
<dbReference type="InterPro" id="IPR001878">
    <property type="entry name" value="Znf_CCHC"/>
</dbReference>
<accession>A0A5B6X4T4</accession>
<dbReference type="SMART" id="SM00343">
    <property type="entry name" value="ZnF_C2HC"/>
    <property type="match status" value="1"/>
</dbReference>
<name>A0A5B6X4T4_9ROSI</name>
<dbReference type="InterPro" id="IPR000477">
    <property type="entry name" value="RT_dom"/>
</dbReference>
<evidence type="ECO:0000313" key="5">
    <source>
        <dbReference type="Proteomes" id="UP000325315"/>
    </source>
</evidence>